<protein>
    <recommendedName>
        <fullName evidence="4">DUF2530 domain-containing protein</fullName>
    </recommendedName>
</protein>
<proteinExistence type="predicted"/>
<sequence length="66" mass="7353">MSDDVRLRWASLAFAVLWTGGMLWWSAPLDAVAVVIWLAAGAVAGCLWYGLMSRWQRWSGGPRKNS</sequence>
<gene>
    <name evidence="2" type="ORF">GMJLKIPL_5482</name>
</gene>
<reference evidence="2" key="2">
    <citation type="submission" date="2021-08" db="EMBL/GenBank/DDBJ databases">
        <authorList>
            <person name="Tani A."/>
            <person name="Ola A."/>
            <person name="Ogura Y."/>
            <person name="Katsura K."/>
            <person name="Hayashi T."/>
        </authorList>
    </citation>
    <scope>NUCLEOTIDE SEQUENCE</scope>
    <source>
        <strain evidence="2">DSM 17168</strain>
    </source>
</reference>
<name>A0ABQ4SK13_9HYPH</name>
<dbReference type="Proteomes" id="UP001055153">
    <property type="component" value="Unassembled WGS sequence"/>
</dbReference>
<evidence type="ECO:0000256" key="1">
    <source>
        <dbReference type="SAM" id="Phobius"/>
    </source>
</evidence>
<reference evidence="2" key="1">
    <citation type="journal article" date="2021" name="Front. Microbiol.">
        <title>Comprehensive Comparative Genomics and Phenotyping of Methylobacterium Species.</title>
        <authorList>
            <person name="Alessa O."/>
            <person name="Ogura Y."/>
            <person name="Fujitani Y."/>
            <person name="Takami H."/>
            <person name="Hayashi T."/>
            <person name="Sahin N."/>
            <person name="Tani A."/>
        </authorList>
    </citation>
    <scope>NUCLEOTIDE SEQUENCE</scope>
    <source>
        <strain evidence="2">DSM 17168</strain>
    </source>
</reference>
<keyword evidence="3" id="KW-1185">Reference proteome</keyword>
<keyword evidence="1" id="KW-0472">Membrane</keyword>
<evidence type="ECO:0008006" key="4">
    <source>
        <dbReference type="Google" id="ProtNLM"/>
    </source>
</evidence>
<evidence type="ECO:0000313" key="3">
    <source>
        <dbReference type="Proteomes" id="UP001055153"/>
    </source>
</evidence>
<keyword evidence="1" id="KW-1133">Transmembrane helix</keyword>
<comment type="caution">
    <text evidence="2">The sequence shown here is derived from an EMBL/GenBank/DDBJ whole genome shotgun (WGS) entry which is preliminary data.</text>
</comment>
<evidence type="ECO:0000313" key="2">
    <source>
        <dbReference type="EMBL" id="GJE03525.1"/>
    </source>
</evidence>
<feature type="transmembrane region" description="Helical" evidence="1">
    <location>
        <begin position="31"/>
        <end position="51"/>
    </location>
</feature>
<feature type="transmembrane region" description="Helical" evidence="1">
    <location>
        <begin position="7"/>
        <end position="25"/>
    </location>
</feature>
<accession>A0ABQ4SK13</accession>
<organism evidence="2 3">
    <name type="scientific">Methylobacterium isbiliense</name>
    <dbReference type="NCBI Taxonomy" id="315478"/>
    <lineage>
        <taxon>Bacteria</taxon>
        <taxon>Pseudomonadati</taxon>
        <taxon>Pseudomonadota</taxon>
        <taxon>Alphaproteobacteria</taxon>
        <taxon>Hyphomicrobiales</taxon>
        <taxon>Methylobacteriaceae</taxon>
        <taxon>Methylobacterium</taxon>
    </lineage>
</organism>
<dbReference type="EMBL" id="BPQQ01000081">
    <property type="protein sequence ID" value="GJE03525.1"/>
    <property type="molecule type" value="Genomic_DNA"/>
</dbReference>
<keyword evidence="1" id="KW-0812">Transmembrane</keyword>